<protein>
    <submittedName>
        <fullName evidence="4">Putative galacturonosyltransferase-like 2</fullName>
    </submittedName>
</protein>
<comment type="pathway">
    <text evidence="1">Glycan metabolism; pectin biosynthesis.</text>
</comment>
<evidence type="ECO:0000313" key="4">
    <source>
        <dbReference type="EMBL" id="JAT48352.1"/>
    </source>
</evidence>
<dbReference type="PANTHER" id="PTHR13778:SF59">
    <property type="entry name" value="HEXOSYLTRANSFERASE"/>
    <property type="match status" value="1"/>
</dbReference>
<keyword evidence="2" id="KW-0328">Glycosyltransferase</keyword>
<dbReference type="InterPro" id="IPR050748">
    <property type="entry name" value="Glycosyltrans_8_dom-fam"/>
</dbReference>
<dbReference type="GO" id="GO:0005794">
    <property type="term" value="C:Golgi apparatus"/>
    <property type="evidence" value="ECO:0007669"/>
    <property type="project" value="TreeGrafter"/>
</dbReference>
<feature type="non-terminal residue" evidence="4">
    <location>
        <position position="153"/>
    </location>
</feature>
<dbReference type="GO" id="GO:0016757">
    <property type="term" value="F:glycosyltransferase activity"/>
    <property type="evidence" value="ECO:0007669"/>
    <property type="project" value="UniProtKB-KW"/>
</dbReference>
<evidence type="ECO:0000256" key="2">
    <source>
        <dbReference type="ARBA" id="ARBA00022676"/>
    </source>
</evidence>
<proteinExistence type="predicted"/>
<accession>A0A1D1Y146</accession>
<gene>
    <name evidence="4" type="primary">GATL2_1</name>
    <name evidence="4" type="ORF">g.165881</name>
</gene>
<name>A0A1D1Y146_9ARAE</name>
<dbReference type="EMBL" id="GDJX01019584">
    <property type="protein sequence ID" value="JAT48352.1"/>
    <property type="molecule type" value="Transcribed_RNA"/>
</dbReference>
<feature type="non-terminal residue" evidence="4">
    <location>
        <position position="1"/>
    </location>
</feature>
<evidence type="ECO:0000256" key="3">
    <source>
        <dbReference type="ARBA" id="ARBA00022679"/>
    </source>
</evidence>
<sequence>DASHDSYSPFPLSVSLCARAMPTVPPAWLPVVHLLLLVLCSVAAAADGANAEDTGGHPRPSTPPKFREAPQFYNSPSCPPPLAPSAAASCSPAALVHVAMTLDVAYLRGSMAAILSVLQHTACPQSVQFHFVASDAVPYLNATMGSTFPYLSY</sequence>
<dbReference type="PANTHER" id="PTHR13778">
    <property type="entry name" value="GLYCOSYLTRANSFERASE 8 DOMAIN-CONTAINING PROTEIN"/>
    <property type="match status" value="1"/>
</dbReference>
<reference evidence="4" key="1">
    <citation type="submission" date="2015-07" db="EMBL/GenBank/DDBJ databases">
        <title>Transcriptome Assembly of Anthurium amnicola.</title>
        <authorList>
            <person name="Suzuki J."/>
        </authorList>
    </citation>
    <scope>NUCLEOTIDE SEQUENCE</scope>
</reference>
<dbReference type="AlphaFoldDB" id="A0A1D1Y146"/>
<evidence type="ECO:0000256" key="1">
    <source>
        <dbReference type="ARBA" id="ARBA00004877"/>
    </source>
</evidence>
<keyword evidence="3 4" id="KW-0808">Transferase</keyword>
<organism evidence="4">
    <name type="scientific">Anthurium amnicola</name>
    <dbReference type="NCBI Taxonomy" id="1678845"/>
    <lineage>
        <taxon>Eukaryota</taxon>
        <taxon>Viridiplantae</taxon>
        <taxon>Streptophyta</taxon>
        <taxon>Embryophyta</taxon>
        <taxon>Tracheophyta</taxon>
        <taxon>Spermatophyta</taxon>
        <taxon>Magnoliopsida</taxon>
        <taxon>Liliopsida</taxon>
        <taxon>Araceae</taxon>
        <taxon>Pothoideae</taxon>
        <taxon>Potheae</taxon>
        <taxon>Anthurium</taxon>
    </lineage>
</organism>